<dbReference type="SUPFAM" id="SSF88697">
    <property type="entry name" value="PUA domain-like"/>
    <property type="match status" value="1"/>
</dbReference>
<name>A0A4R1M5W1_9SPHI</name>
<dbReference type="GO" id="GO:0008652">
    <property type="term" value="P:amino acid biosynthetic process"/>
    <property type="evidence" value="ECO:0007669"/>
    <property type="project" value="UniProtKB-KW"/>
</dbReference>
<dbReference type="InterPro" id="IPR036393">
    <property type="entry name" value="AceGlu_kinase-like_sf"/>
</dbReference>
<dbReference type="Pfam" id="PF01472">
    <property type="entry name" value="PUA"/>
    <property type="match status" value="1"/>
</dbReference>
<dbReference type="PANTHER" id="PTHR43654:SF1">
    <property type="entry name" value="ISOPENTENYL PHOSPHATE KINASE"/>
    <property type="match status" value="1"/>
</dbReference>
<dbReference type="GO" id="GO:0005524">
    <property type="term" value="F:ATP binding"/>
    <property type="evidence" value="ECO:0007669"/>
    <property type="project" value="UniProtKB-KW"/>
</dbReference>
<evidence type="ECO:0000259" key="8">
    <source>
        <dbReference type="SMART" id="SM00359"/>
    </source>
</evidence>
<evidence type="ECO:0000256" key="3">
    <source>
        <dbReference type="ARBA" id="ARBA00022650"/>
    </source>
</evidence>
<dbReference type="InterPro" id="IPR002478">
    <property type="entry name" value="PUA"/>
</dbReference>
<dbReference type="InterPro" id="IPR011529">
    <property type="entry name" value="Glu_5kinase"/>
</dbReference>
<dbReference type="GO" id="GO:0004349">
    <property type="term" value="F:glutamate 5-kinase activity"/>
    <property type="evidence" value="ECO:0007669"/>
    <property type="project" value="InterPro"/>
</dbReference>
<dbReference type="AlphaFoldDB" id="A0A4R1M5W1"/>
<reference evidence="9 10" key="1">
    <citation type="submission" date="2019-03" db="EMBL/GenBank/DDBJ databases">
        <title>Genomic Encyclopedia of Archaeal and Bacterial Type Strains, Phase II (KMG-II): from individual species to whole genera.</title>
        <authorList>
            <person name="Goeker M."/>
        </authorList>
    </citation>
    <scope>NUCLEOTIDE SEQUENCE [LARGE SCALE GENOMIC DNA]</scope>
    <source>
        <strain evidence="9 10">DSM 22554</strain>
    </source>
</reference>
<comment type="caution">
    <text evidence="9">The sequence shown here is derived from an EMBL/GenBank/DDBJ whole genome shotgun (WGS) entry which is preliminary data.</text>
</comment>
<evidence type="ECO:0000256" key="4">
    <source>
        <dbReference type="ARBA" id="ARBA00022679"/>
    </source>
</evidence>
<evidence type="ECO:0000313" key="9">
    <source>
        <dbReference type="EMBL" id="TCK85133.1"/>
    </source>
</evidence>
<dbReference type="PROSITE" id="PS50890">
    <property type="entry name" value="PUA"/>
    <property type="match status" value="1"/>
</dbReference>
<keyword evidence="4" id="KW-0808">Transferase</keyword>
<gene>
    <name evidence="9" type="ORF">C8N28_0431</name>
</gene>
<evidence type="ECO:0000256" key="5">
    <source>
        <dbReference type="ARBA" id="ARBA00022741"/>
    </source>
</evidence>
<keyword evidence="2" id="KW-0028">Amino-acid biosynthesis</keyword>
<dbReference type="PIRSF" id="PIRSF000729">
    <property type="entry name" value="GK"/>
    <property type="match status" value="1"/>
</dbReference>
<evidence type="ECO:0000256" key="1">
    <source>
        <dbReference type="ARBA" id="ARBA00022490"/>
    </source>
</evidence>
<proteinExistence type="predicted"/>
<dbReference type="InterPro" id="IPR001057">
    <property type="entry name" value="Glu/AcGlu_kinase"/>
</dbReference>
<evidence type="ECO:0000256" key="2">
    <source>
        <dbReference type="ARBA" id="ARBA00022605"/>
    </source>
</evidence>
<feature type="domain" description="PUA" evidence="8">
    <location>
        <begin position="282"/>
        <end position="354"/>
    </location>
</feature>
<keyword evidence="5" id="KW-0547">Nucleotide-binding</keyword>
<evidence type="ECO:0000256" key="6">
    <source>
        <dbReference type="ARBA" id="ARBA00022777"/>
    </source>
</evidence>
<dbReference type="PANTHER" id="PTHR43654">
    <property type="entry name" value="GLUTAMATE 5-KINASE"/>
    <property type="match status" value="1"/>
</dbReference>
<dbReference type="EMBL" id="SMGO01000001">
    <property type="protein sequence ID" value="TCK85133.1"/>
    <property type="molecule type" value="Genomic_DNA"/>
</dbReference>
<accession>A0A4R1M5W1</accession>
<dbReference type="SUPFAM" id="SSF53633">
    <property type="entry name" value="Carbamate kinase-like"/>
    <property type="match status" value="1"/>
</dbReference>
<keyword evidence="6 9" id="KW-0418">Kinase</keyword>
<dbReference type="PRINTS" id="PR00474">
    <property type="entry name" value="GLU5KINASE"/>
</dbReference>
<dbReference type="InterPro" id="IPR001048">
    <property type="entry name" value="Asp/Glu/Uridylate_kinase"/>
</dbReference>
<dbReference type="CDD" id="cd21157">
    <property type="entry name" value="PUA_G5K"/>
    <property type="match status" value="1"/>
</dbReference>
<dbReference type="NCBIfam" id="TIGR01027">
    <property type="entry name" value="proB"/>
    <property type="match status" value="1"/>
</dbReference>
<dbReference type="Proteomes" id="UP000294616">
    <property type="component" value="Unassembled WGS sequence"/>
</dbReference>
<dbReference type="InterPro" id="IPR005715">
    <property type="entry name" value="Glu_5kinase/COase_Synthase"/>
</dbReference>
<keyword evidence="3" id="KW-0641">Proline biosynthesis</keyword>
<protein>
    <submittedName>
        <fullName evidence="9">Glutamate 5-kinase</fullName>
    </submittedName>
</protein>
<dbReference type="GO" id="GO:0003723">
    <property type="term" value="F:RNA binding"/>
    <property type="evidence" value="ECO:0007669"/>
    <property type="project" value="InterPro"/>
</dbReference>
<dbReference type="Pfam" id="PF00696">
    <property type="entry name" value="AA_kinase"/>
    <property type="match status" value="1"/>
</dbReference>
<organism evidence="9 10">
    <name type="scientific">Albibacterium bauzanense</name>
    <dbReference type="NCBI Taxonomy" id="653929"/>
    <lineage>
        <taxon>Bacteria</taxon>
        <taxon>Pseudomonadati</taxon>
        <taxon>Bacteroidota</taxon>
        <taxon>Sphingobacteriia</taxon>
        <taxon>Sphingobacteriales</taxon>
        <taxon>Sphingobacteriaceae</taxon>
        <taxon>Albibacterium</taxon>
    </lineage>
</organism>
<dbReference type="Gene3D" id="3.40.1160.10">
    <property type="entry name" value="Acetylglutamate kinase-like"/>
    <property type="match status" value="1"/>
</dbReference>
<keyword evidence="7" id="KW-0067">ATP-binding</keyword>
<dbReference type="SMART" id="SM00359">
    <property type="entry name" value="PUA"/>
    <property type="match status" value="1"/>
</dbReference>
<evidence type="ECO:0000313" key="10">
    <source>
        <dbReference type="Proteomes" id="UP000294616"/>
    </source>
</evidence>
<dbReference type="FunFam" id="3.40.1160.10:FF:000006">
    <property type="entry name" value="Glutamate 5-kinase"/>
    <property type="match status" value="1"/>
</dbReference>
<keyword evidence="10" id="KW-1185">Reference proteome</keyword>
<dbReference type="GO" id="GO:0005829">
    <property type="term" value="C:cytosol"/>
    <property type="evidence" value="ECO:0007669"/>
    <property type="project" value="TreeGrafter"/>
</dbReference>
<dbReference type="Gene3D" id="2.30.130.10">
    <property type="entry name" value="PUA domain"/>
    <property type="match status" value="1"/>
</dbReference>
<sequence length="360" mass="38794">MFLYLNTKAIILKKSILKKPILVIKFGTASITTNSGELDEQVIAGIAQQVAQIHSQYHIVLVSSGAVAAGKSFIKDYKKGLSERKAAAAIGNTLLLNKYSQYFTPCGINIAQSLSERTHFSNRKQFLQLKKTYEKLWENNIIPIANENDVVSNLELKFSDNDELATLIAVGFNASLLLFSTSVPGVLDANGELIKALDTSDKSVLQLANKEKSASGLGGMTSKLTYTRLANQMGIKAVIFGIGTENGILKAIKGEAGTVCEPQPCSMSARNRWLASGSLIKGKIKVDLGATAALSKRFSLLAVGVKEVIGDFEQGEVIEIVDEDNVAIAVAKTKISSSELIKNLKKQNLEVANANDIVFI</sequence>
<evidence type="ECO:0000256" key="7">
    <source>
        <dbReference type="ARBA" id="ARBA00022840"/>
    </source>
</evidence>
<dbReference type="InterPro" id="IPR036974">
    <property type="entry name" value="PUA_sf"/>
</dbReference>
<dbReference type="InterPro" id="IPR015947">
    <property type="entry name" value="PUA-like_sf"/>
</dbReference>
<keyword evidence="1" id="KW-0963">Cytoplasm</keyword>